<evidence type="ECO:0000313" key="2">
    <source>
        <dbReference type="Proteomes" id="UP001140949"/>
    </source>
</evidence>
<comment type="caution">
    <text evidence="1">The sequence shown here is derived from an EMBL/GenBank/DDBJ whole genome shotgun (WGS) entry which is preliminary data.</text>
</comment>
<reference evidence="1" key="2">
    <citation type="submission" date="2023-04" db="EMBL/GenBank/DDBJ databases">
        <authorList>
            <person name="Bruccoleri R.E."/>
            <person name="Oakeley E.J."/>
            <person name="Faust A.-M."/>
            <person name="Dessus-Babus S."/>
            <person name="Altorfer M."/>
            <person name="Burckhardt D."/>
            <person name="Oertli M."/>
            <person name="Naumann U."/>
            <person name="Petersen F."/>
            <person name="Wong J."/>
        </authorList>
    </citation>
    <scope>NUCLEOTIDE SEQUENCE</scope>
    <source>
        <strain evidence="1">GSM-AAB239-AS_SAM_17_03QT</strain>
        <tissue evidence="1">Leaf</tissue>
    </source>
</reference>
<protein>
    <submittedName>
        <fullName evidence="1">Uncharacterized protein</fullName>
    </submittedName>
</protein>
<proteinExistence type="predicted"/>
<evidence type="ECO:0000313" key="1">
    <source>
        <dbReference type="EMBL" id="KAJ6836911.1"/>
    </source>
</evidence>
<name>A0AAX6H8K7_IRIPA</name>
<accession>A0AAX6H8K7</accession>
<gene>
    <name evidence="1" type="ORF">M6B38_325545</name>
</gene>
<sequence length="124" mass="14008">MLRSGGSHRRRVCARWRTTHGSTRMSIYSPLSGRGSRIVAARQGGSTSGTEGWRLGFTLRSRSRPIYVYIYTRFPRFTGSGNHFGWARVEQPRLGSWNDFGAGCSQLWGNRLKLGFEGIWASCF</sequence>
<dbReference type="Proteomes" id="UP001140949">
    <property type="component" value="Unassembled WGS sequence"/>
</dbReference>
<dbReference type="EMBL" id="JANAVB010011798">
    <property type="protein sequence ID" value="KAJ6836911.1"/>
    <property type="molecule type" value="Genomic_DNA"/>
</dbReference>
<dbReference type="AlphaFoldDB" id="A0AAX6H8K7"/>
<organism evidence="1 2">
    <name type="scientific">Iris pallida</name>
    <name type="common">Sweet iris</name>
    <dbReference type="NCBI Taxonomy" id="29817"/>
    <lineage>
        <taxon>Eukaryota</taxon>
        <taxon>Viridiplantae</taxon>
        <taxon>Streptophyta</taxon>
        <taxon>Embryophyta</taxon>
        <taxon>Tracheophyta</taxon>
        <taxon>Spermatophyta</taxon>
        <taxon>Magnoliopsida</taxon>
        <taxon>Liliopsida</taxon>
        <taxon>Asparagales</taxon>
        <taxon>Iridaceae</taxon>
        <taxon>Iridoideae</taxon>
        <taxon>Irideae</taxon>
        <taxon>Iris</taxon>
    </lineage>
</organism>
<reference evidence="1" key="1">
    <citation type="journal article" date="2023" name="GigaByte">
        <title>Genome assembly of the bearded iris, Iris pallida Lam.</title>
        <authorList>
            <person name="Bruccoleri R.E."/>
            <person name="Oakeley E.J."/>
            <person name="Faust A.M.E."/>
            <person name="Altorfer M."/>
            <person name="Dessus-Babus S."/>
            <person name="Burckhardt D."/>
            <person name="Oertli M."/>
            <person name="Naumann U."/>
            <person name="Petersen F."/>
            <person name="Wong J."/>
        </authorList>
    </citation>
    <scope>NUCLEOTIDE SEQUENCE</scope>
    <source>
        <strain evidence="1">GSM-AAB239-AS_SAM_17_03QT</strain>
    </source>
</reference>
<keyword evidence="2" id="KW-1185">Reference proteome</keyword>